<dbReference type="EMBL" id="QDKM01000007">
    <property type="protein sequence ID" value="PVH28050.1"/>
    <property type="molecule type" value="Genomic_DNA"/>
</dbReference>
<accession>A0A2T8HRK0</accession>
<keyword evidence="1" id="KW-0805">Transcription regulation</keyword>
<dbReference type="Gene3D" id="1.10.10.60">
    <property type="entry name" value="Homeodomain-like"/>
    <property type="match status" value="1"/>
</dbReference>
<evidence type="ECO:0000259" key="4">
    <source>
        <dbReference type="PROSITE" id="PS01124"/>
    </source>
</evidence>
<sequence>MSFKDMTHVIRATSLTGYREVMRELGVSPSPLLAQFAIDAALLDDADALLPMESVCGLLEASSRATRCPDLGLRIARHQDHDQLGVLGLVMKSASTPAEACSIVSRFIFVQGTAFRIEVQEPGLLVPDTVSVNFLIVGIAEGLQRQTLELTLGTSFQAGQQRDPFGKKIKAVSLPHSLGGAIGRYRDFFGLPVYENQPHAALHCDAAGWHMPIADAVPEVSQMIKEHLERNFPAPLQHPVPHHVQHPVLRPVPRMSDRVRVALRPLIGTPQANRDDVARVLAIHPRTLHRQLLAEGTSFQQIKDTIRKELALKYLTETNATLAQLSVLLGFPEQSALSRACRKWFDMPPTHIRNRGKAAGVG</sequence>
<keyword evidence="3" id="KW-0804">Transcription</keyword>
<dbReference type="SUPFAM" id="SSF46689">
    <property type="entry name" value="Homeodomain-like"/>
    <property type="match status" value="1"/>
</dbReference>
<evidence type="ECO:0000256" key="2">
    <source>
        <dbReference type="ARBA" id="ARBA00023125"/>
    </source>
</evidence>
<evidence type="ECO:0000313" key="6">
    <source>
        <dbReference type="Proteomes" id="UP000245911"/>
    </source>
</evidence>
<dbReference type="GO" id="GO:0005829">
    <property type="term" value="C:cytosol"/>
    <property type="evidence" value="ECO:0007669"/>
    <property type="project" value="TreeGrafter"/>
</dbReference>
<comment type="caution">
    <text evidence="5">The sequence shown here is derived from an EMBL/GenBank/DDBJ whole genome shotgun (WGS) entry which is preliminary data.</text>
</comment>
<gene>
    <name evidence="5" type="ORF">DDE20_14945</name>
</gene>
<proteinExistence type="predicted"/>
<name>A0A2T8HRK0_9RHOB</name>
<dbReference type="AlphaFoldDB" id="A0A2T8HRK0"/>
<dbReference type="InterPro" id="IPR018060">
    <property type="entry name" value="HTH_AraC"/>
</dbReference>
<dbReference type="GO" id="GO:0000976">
    <property type="term" value="F:transcription cis-regulatory region binding"/>
    <property type="evidence" value="ECO:0007669"/>
    <property type="project" value="TreeGrafter"/>
</dbReference>
<dbReference type="Proteomes" id="UP000245911">
    <property type="component" value="Unassembled WGS sequence"/>
</dbReference>
<dbReference type="Pfam" id="PF12625">
    <property type="entry name" value="Arabinose_bd"/>
    <property type="match status" value="1"/>
</dbReference>
<evidence type="ECO:0000256" key="1">
    <source>
        <dbReference type="ARBA" id="ARBA00023015"/>
    </source>
</evidence>
<dbReference type="RefSeq" id="WP_116559318.1">
    <property type="nucleotide sequence ID" value="NZ_QDKM01000007.1"/>
</dbReference>
<dbReference type="PANTHER" id="PTHR47894:SF4">
    <property type="entry name" value="HTH-TYPE TRANSCRIPTIONAL REGULATOR GADX"/>
    <property type="match status" value="1"/>
</dbReference>
<keyword evidence="2" id="KW-0238">DNA-binding</keyword>
<evidence type="ECO:0000313" key="5">
    <source>
        <dbReference type="EMBL" id="PVH28050.1"/>
    </source>
</evidence>
<feature type="domain" description="HTH araC/xylS-type" evidence="4">
    <location>
        <begin position="257"/>
        <end position="355"/>
    </location>
</feature>
<dbReference type="SMART" id="SM00342">
    <property type="entry name" value="HTH_ARAC"/>
    <property type="match status" value="1"/>
</dbReference>
<dbReference type="InterPro" id="IPR032687">
    <property type="entry name" value="AraC-type_N"/>
</dbReference>
<dbReference type="Pfam" id="PF12833">
    <property type="entry name" value="HTH_18"/>
    <property type="match status" value="1"/>
</dbReference>
<dbReference type="GO" id="GO:0003700">
    <property type="term" value="F:DNA-binding transcription factor activity"/>
    <property type="evidence" value="ECO:0007669"/>
    <property type="project" value="InterPro"/>
</dbReference>
<protein>
    <submittedName>
        <fullName evidence="5">AraC family transcriptional regulator</fullName>
    </submittedName>
</protein>
<dbReference type="InterPro" id="IPR009057">
    <property type="entry name" value="Homeodomain-like_sf"/>
</dbReference>
<dbReference type="PROSITE" id="PS01124">
    <property type="entry name" value="HTH_ARAC_FAMILY_2"/>
    <property type="match status" value="1"/>
</dbReference>
<organism evidence="5 6">
    <name type="scientific">Pararhodobacter oceanensis</name>
    <dbReference type="NCBI Taxonomy" id="2172121"/>
    <lineage>
        <taxon>Bacteria</taxon>
        <taxon>Pseudomonadati</taxon>
        <taxon>Pseudomonadota</taxon>
        <taxon>Alphaproteobacteria</taxon>
        <taxon>Rhodobacterales</taxon>
        <taxon>Paracoccaceae</taxon>
        <taxon>Pararhodobacter</taxon>
    </lineage>
</organism>
<reference evidence="5 6" key="1">
    <citation type="submission" date="2018-04" db="EMBL/GenBank/DDBJ databases">
        <title>Pararhodobacter oceanense sp. nov., isolated from marine intertidal sediment.</title>
        <authorList>
            <person name="Wang X.-L."/>
            <person name="Du Z.-J."/>
        </authorList>
    </citation>
    <scope>NUCLEOTIDE SEQUENCE [LARGE SCALE GENOMIC DNA]</scope>
    <source>
        <strain evidence="5 6">AM505</strain>
    </source>
</reference>
<keyword evidence="6" id="KW-1185">Reference proteome</keyword>
<evidence type="ECO:0000256" key="3">
    <source>
        <dbReference type="ARBA" id="ARBA00023163"/>
    </source>
</evidence>
<dbReference type="OrthoDB" id="9805730at2"/>
<dbReference type="PANTHER" id="PTHR47894">
    <property type="entry name" value="HTH-TYPE TRANSCRIPTIONAL REGULATOR GADX"/>
    <property type="match status" value="1"/>
</dbReference>